<sequence>MYEPKNILITGAGGFIASHVTSRLIDKYPSYKIVALDKLDYCSTFKNLQSCTSSPKFKFIKGDIASADIVNHILIAEEIDTIMHFAAQTHVDNSFGNSMEFTYNNIYGTHVLLEGCRVTNCVKRFIHVSTDEVYGETDLETDIGNHEASQLLPTNPYSATKAGAEMLVMAYHRSYGLPIITSRGNNVYGPNQYPEKLVPKFILLAMKGEKLPIHGNGSNVRSYLHCGDVAEAFDVILHKGVIGQVYNIGTKKERSVLDVAEDICKLFKLNPKDVIEFVQDRPFNDKRYFLDDQKLKQLGWEEKTPWEEGLKMTIDWYKKNPDWWGDVSTALSPHPRYSAINLSDEAQWSFQYGYSRLARSFTEVSRKNSGLKFLIYGRTGWIGGLLGKLCDEERIDWEYGKGRLEDRKSIMEDIRNASPTHVINAAGVTGRPNVDWCESHKVETVRTNVAGTLTLADVCKEHGLYLMNFATGCIFEYDKVHPLGSGIGFKEEDKPNFIGSFYSKTKAMVEDLLNNYDNVCTLRVRMPISSDLSNPRNFITKIARYNKVVNIPNSMTVLDELLPISIEMAKRNLRGIWNFTNPGVISHNQILELYRDYIDPQFKWENFDLEEQAKVIVAPRSNNEMDASKLKNEFPEMLSIKDSIIKFVFDPNKKT</sequence>
<evidence type="ECO:0000259" key="13">
    <source>
        <dbReference type="Pfam" id="PF04321"/>
    </source>
</evidence>
<evidence type="ECO:0000313" key="15">
    <source>
        <dbReference type="Proteomes" id="UP000694853"/>
    </source>
</evidence>
<evidence type="ECO:0000256" key="8">
    <source>
        <dbReference type="ARBA" id="ARBA00024331"/>
    </source>
</evidence>
<dbReference type="GO" id="GO:0050377">
    <property type="term" value="F:UDP-glucose 4,6-dehydratase activity"/>
    <property type="evidence" value="ECO:0007669"/>
    <property type="project" value="UniProtKB-EC"/>
</dbReference>
<accession>A0A8B8JQN4</accession>
<dbReference type="GeneID" id="113848339"/>
<keyword evidence="4" id="KW-0520">NAD</keyword>
<keyword evidence="15" id="KW-1185">Reference proteome</keyword>
<reference evidence="15" key="1">
    <citation type="journal article" date="2019" name="Toxins">
        <title>Detection of Abrin-Like and Prepropulchellin-Like Toxin Genes and Transcripts Using Whole Genome Sequencing and Full-Length Transcript Sequencing of Abrus precatorius.</title>
        <authorList>
            <person name="Hovde B.T."/>
            <person name="Daligault H.E."/>
            <person name="Hanschen E.R."/>
            <person name="Kunde Y.A."/>
            <person name="Johnson M.B."/>
            <person name="Starkenburg S.R."/>
            <person name="Johnson S.L."/>
        </authorList>
    </citation>
    <scope>NUCLEOTIDE SEQUENCE [LARGE SCALE GENOMIC DNA]</scope>
</reference>
<dbReference type="GO" id="GO:0016491">
    <property type="term" value="F:oxidoreductase activity"/>
    <property type="evidence" value="ECO:0007669"/>
    <property type="project" value="UniProtKB-KW"/>
</dbReference>
<evidence type="ECO:0000256" key="10">
    <source>
        <dbReference type="ARBA" id="ARBA00061430"/>
    </source>
</evidence>
<dbReference type="Pfam" id="PF16363">
    <property type="entry name" value="GDP_Man_Dehyd"/>
    <property type="match status" value="1"/>
</dbReference>
<dbReference type="GO" id="GO:0008460">
    <property type="term" value="F:dTDP-glucose 4,6-dehydratase activity"/>
    <property type="evidence" value="ECO:0007669"/>
    <property type="project" value="InterPro"/>
</dbReference>
<evidence type="ECO:0000256" key="2">
    <source>
        <dbReference type="ARBA" id="ARBA00001937"/>
    </source>
</evidence>
<keyword evidence="3" id="KW-0560">Oxidoreductase</keyword>
<comment type="catalytic activity">
    <reaction evidence="9">
        <text>UDP-alpha-D-glucose = UDP-4-dehydro-6-deoxy-alpha-D-glucose + H2O</text>
        <dbReference type="Rhea" id="RHEA:21500"/>
        <dbReference type="ChEBI" id="CHEBI:15377"/>
        <dbReference type="ChEBI" id="CHEBI:58885"/>
        <dbReference type="ChEBI" id="CHEBI:85329"/>
        <dbReference type="EC" id="4.2.1.76"/>
    </reaction>
</comment>
<dbReference type="Gene3D" id="3.40.50.720">
    <property type="entry name" value="NAD(P)-binding Rossmann-like Domain"/>
    <property type="match status" value="2"/>
</dbReference>
<keyword evidence="6" id="KW-0456">Lyase</keyword>
<dbReference type="Gene3D" id="3.90.25.10">
    <property type="entry name" value="UDP-galactose 4-epimerase, domain 1"/>
    <property type="match status" value="1"/>
</dbReference>
<evidence type="ECO:0000313" key="16">
    <source>
        <dbReference type="RefSeq" id="XP_027333604.1"/>
    </source>
</evidence>
<comment type="similarity">
    <text evidence="11">In the C-terminal section; belongs to the dTDP-4-dehydrorhamnose reductase family.</text>
</comment>
<comment type="pathway">
    <text evidence="8">Carbohydrate biosynthesis.</text>
</comment>
<dbReference type="Pfam" id="PF04321">
    <property type="entry name" value="RmlD_sub_bind"/>
    <property type="match status" value="1"/>
</dbReference>
<dbReference type="InterPro" id="IPR005888">
    <property type="entry name" value="dTDP_Gluc_deHydtase"/>
</dbReference>
<dbReference type="EC" id="4.2.1.76" evidence="12"/>
<keyword evidence="7" id="KW-0511">Multifunctional enzyme</keyword>
<dbReference type="KEGG" id="aprc:113848339"/>
<evidence type="ECO:0000256" key="6">
    <source>
        <dbReference type="ARBA" id="ARBA00023239"/>
    </source>
</evidence>
<dbReference type="GO" id="GO:0010253">
    <property type="term" value="P:UDP-rhamnose biosynthetic process"/>
    <property type="evidence" value="ECO:0007669"/>
    <property type="project" value="UniProtKB-ARBA"/>
</dbReference>
<evidence type="ECO:0000256" key="1">
    <source>
        <dbReference type="ARBA" id="ARBA00001911"/>
    </source>
</evidence>
<comment type="cofactor">
    <cofactor evidence="2">
        <name>NADP(+)</name>
        <dbReference type="ChEBI" id="CHEBI:58349"/>
    </cofactor>
</comment>
<comment type="cofactor">
    <cofactor evidence="1">
        <name>NAD(+)</name>
        <dbReference type="ChEBI" id="CHEBI:57540"/>
    </cofactor>
</comment>
<feature type="domain" description="RmlD-like substrate binding" evidence="13">
    <location>
        <begin position="372"/>
        <end position="544"/>
    </location>
</feature>
<dbReference type="CDD" id="cd05254">
    <property type="entry name" value="dTDP_HR_like_SDR_e"/>
    <property type="match status" value="1"/>
</dbReference>
<evidence type="ECO:0000256" key="5">
    <source>
        <dbReference type="ARBA" id="ARBA00023235"/>
    </source>
</evidence>
<dbReference type="AlphaFoldDB" id="A0A8B8JQN4"/>
<dbReference type="SUPFAM" id="SSF51735">
    <property type="entry name" value="NAD(P)-binding Rossmann-fold domains"/>
    <property type="match status" value="2"/>
</dbReference>
<dbReference type="Proteomes" id="UP000694853">
    <property type="component" value="Unplaced"/>
</dbReference>
<comment type="similarity">
    <text evidence="10">In the N-terminal section; belongs to the NAD(P)-dependent epimerase/dehydratase family. dTDP-glucose dehydratase subfamily.</text>
</comment>
<dbReference type="InterPro" id="IPR016040">
    <property type="entry name" value="NAD(P)-bd_dom"/>
</dbReference>
<feature type="domain" description="NAD(P)-binding" evidence="14">
    <location>
        <begin position="8"/>
        <end position="313"/>
    </location>
</feature>
<dbReference type="FunFam" id="3.40.50.720:FF:000304">
    <property type="entry name" value="UDP-glucose 4,6-dehydratase"/>
    <property type="match status" value="1"/>
</dbReference>
<dbReference type="InterPro" id="IPR029903">
    <property type="entry name" value="RmlD-like-bd"/>
</dbReference>
<protein>
    <recommendedName>
        <fullName evidence="12">UDP-glucose 4,6-dehydratase</fullName>
        <ecNumber evidence="12">4.2.1.76</ecNumber>
    </recommendedName>
</protein>
<evidence type="ECO:0000256" key="4">
    <source>
        <dbReference type="ARBA" id="ARBA00023027"/>
    </source>
</evidence>
<dbReference type="PANTHER" id="PTHR43000">
    <property type="entry name" value="DTDP-D-GLUCOSE 4,6-DEHYDRATASE-RELATED"/>
    <property type="match status" value="1"/>
</dbReference>
<evidence type="ECO:0000256" key="7">
    <source>
        <dbReference type="ARBA" id="ARBA00023268"/>
    </source>
</evidence>
<evidence type="ECO:0000256" key="9">
    <source>
        <dbReference type="ARBA" id="ARBA00050778"/>
    </source>
</evidence>
<dbReference type="CDD" id="cd05246">
    <property type="entry name" value="dTDP_GD_SDR_e"/>
    <property type="match status" value="1"/>
</dbReference>
<evidence type="ECO:0000256" key="12">
    <source>
        <dbReference type="ARBA" id="ARBA00067046"/>
    </source>
</evidence>
<proteinExistence type="inferred from homology"/>
<organism evidence="15 16">
    <name type="scientific">Abrus precatorius</name>
    <name type="common">Indian licorice</name>
    <name type="synonym">Glycine abrus</name>
    <dbReference type="NCBI Taxonomy" id="3816"/>
    <lineage>
        <taxon>Eukaryota</taxon>
        <taxon>Viridiplantae</taxon>
        <taxon>Streptophyta</taxon>
        <taxon>Embryophyta</taxon>
        <taxon>Tracheophyta</taxon>
        <taxon>Spermatophyta</taxon>
        <taxon>Magnoliopsida</taxon>
        <taxon>eudicotyledons</taxon>
        <taxon>Gunneridae</taxon>
        <taxon>Pentapetalae</taxon>
        <taxon>rosids</taxon>
        <taxon>fabids</taxon>
        <taxon>Fabales</taxon>
        <taxon>Fabaceae</taxon>
        <taxon>Papilionoideae</taxon>
        <taxon>50 kb inversion clade</taxon>
        <taxon>NPAAA clade</taxon>
        <taxon>indigoferoid/millettioid clade</taxon>
        <taxon>Abreae</taxon>
        <taxon>Abrus</taxon>
    </lineage>
</organism>
<gene>
    <name evidence="16" type="primary">LOC113848339</name>
</gene>
<evidence type="ECO:0000256" key="11">
    <source>
        <dbReference type="ARBA" id="ARBA00061620"/>
    </source>
</evidence>
<evidence type="ECO:0000259" key="14">
    <source>
        <dbReference type="Pfam" id="PF16363"/>
    </source>
</evidence>
<dbReference type="RefSeq" id="XP_027333604.1">
    <property type="nucleotide sequence ID" value="XM_027477803.1"/>
</dbReference>
<dbReference type="GO" id="GO:0010280">
    <property type="term" value="F:UDP-L-rhamnose synthase activity"/>
    <property type="evidence" value="ECO:0007669"/>
    <property type="project" value="UniProtKB-ARBA"/>
</dbReference>
<dbReference type="GO" id="GO:0016853">
    <property type="term" value="F:isomerase activity"/>
    <property type="evidence" value="ECO:0007669"/>
    <property type="project" value="UniProtKB-KW"/>
</dbReference>
<name>A0A8B8JQN4_ABRPR</name>
<dbReference type="FunFam" id="3.40.50.720:FF:000236">
    <property type="entry name" value="Bifunctional dTDP-4-dehydrorhamnose 3,5-epimerase/dTDP-4-dehydrorhamnose reductase"/>
    <property type="match status" value="1"/>
</dbReference>
<keyword evidence="5" id="KW-0413">Isomerase</keyword>
<dbReference type="InterPro" id="IPR036291">
    <property type="entry name" value="NAD(P)-bd_dom_sf"/>
</dbReference>
<reference evidence="16" key="2">
    <citation type="submission" date="2025-08" db="UniProtKB">
        <authorList>
            <consortium name="RefSeq"/>
        </authorList>
    </citation>
    <scope>IDENTIFICATION</scope>
    <source>
        <tissue evidence="16">Young leaves</tissue>
    </source>
</reference>
<dbReference type="OrthoDB" id="16464at2759"/>
<evidence type="ECO:0000256" key="3">
    <source>
        <dbReference type="ARBA" id="ARBA00023002"/>
    </source>
</evidence>